<accession>A0A8H7QK48</accession>
<gene>
    <name evidence="2" type="ORF">INT46_008169</name>
</gene>
<name>A0A8H7QK48_9FUNG</name>
<protein>
    <submittedName>
        <fullName evidence="2">Uncharacterized protein</fullName>
    </submittedName>
</protein>
<comment type="caution">
    <text evidence="2">The sequence shown here is derived from an EMBL/GenBank/DDBJ whole genome shotgun (WGS) entry which is preliminary data.</text>
</comment>
<evidence type="ECO:0000313" key="2">
    <source>
        <dbReference type="EMBL" id="KAG2194073.1"/>
    </source>
</evidence>
<feature type="region of interest" description="Disordered" evidence="1">
    <location>
        <begin position="110"/>
        <end position="132"/>
    </location>
</feature>
<evidence type="ECO:0000256" key="1">
    <source>
        <dbReference type="SAM" id="MobiDB-lite"/>
    </source>
</evidence>
<keyword evidence="3" id="KW-1185">Reference proteome</keyword>
<organism evidence="2 3">
    <name type="scientific">Mucor plumbeus</name>
    <dbReference type="NCBI Taxonomy" id="97098"/>
    <lineage>
        <taxon>Eukaryota</taxon>
        <taxon>Fungi</taxon>
        <taxon>Fungi incertae sedis</taxon>
        <taxon>Mucoromycota</taxon>
        <taxon>Mucoromycotina</taxon>
        <taxon>Mucoromycetes</taxon>
        <taxon>Mucorales</taxon>
        <taxon>Mucorineae</taxon>
        <taxon>Mucoraceae</taxon>
        <taxon>Mucor</taxon>
    </lineage>
</organism>
<proteinExistence type="predicted"/>
<dbReference type="Proteomes" id="UP000650833">
    <property type="component" value="Unassembled WGS sequence"/>
</dbReference>
<dbReference type="AlphaFoldDB" id="A0A8H7QK48"/>
<sequence>MKIKTKTTASCSLRTFNGGKVLWGFMLENTSFTEFQEKNHVIIEIAYRQRKQKNTSSYIDIIDHNLPKPNQARVYFGVVQMHLRMPGTRYYVKRKVINTAPALLSPCSTTSLTSTTGSSSSPFPTTPSLMPSPISTVSTATTATSGTSIFCSDILYPQLNPSLAALFSEDTMLPVSYNNTDMHSSSVYKQFFTPIGSENMNSNSFTTTFGNSLANIANSNQHLNYVENGSEAFTHISSNAGTYNNDVDIKKTALLGHNTQYVDNTQYKQQHTDVSLNFMMDFNFAAVFPTDGINLFQDMNWLIDESLYAQPSVSNNSLSFQDSVSWPNIVPPFVPKLNSGDDGNINMTNVCYDKNQFIFL</sequence>
<evidence type="ECO:0000313" key="3">
    <source>
        <dbReference type="Proteomes" id="UP000650833"/>
    </source>
</evidence>
<dbReference type="EMBL" id="JAEPRC010000610">
    <property type="protein sequence ID" value="KAG2194073.1"/>
    <property type="molecule type" value="Genomic_DNA"/>
</dbReference>
<reference evidence="2" key="1">
    <citation type="submission" date="2020-12" db="EMBL/GenBank/DDBJ databases">
        <title>Metabolic potential, ecology and presence of endohyphal bacteria is reflected in genomic diversity of Mucoromycotina.</title>
        <authorList>
            <person name="Muszewska A."/>
            <person name="Okrasinska A."/>
            <person name="Steczkiewicz K."/>
            <person name="Drgas O."/>
            <person name="Orlowska M."/>
            <person name="Perlinska-Lenart U."/>
            <person name="Aleksandrzak-Piekarczyk T."/>
            <person name="Szatraj K."/>
            <person name="Zielenkiewicz U."/>
            <person name="Pilsyk S."/>
            <person name="Malc E."/>
            <person name="Mieczkowski P."/>
            <person name="Kruszewska J.S."/>
            <person name="Biernat P."/>
            <person name="Pawlowska J."/>
        </authorList>
    </citation>
    <scope>NUCLEOTIDE SEQUENCE</scope>
    <source>
        <strain evidence="2">CBS 226.32</strain>
    </source>
</reference>
<dbReference type="OrthoDB" id="2286358at2759"/>